<organism evidence="1 2">
    <name type="scientific">Roseovarius litorisediminis</name>
    <dbReference type="NCBI Taxonomy" id="1312363"/>
    <lineage>
        <taxon>Bacteria</taxon>
        <taxon>Pseudomonadati</taxon>
        <taxon>Pseudomonadota</taxon>
        <taxon>Alphaproteobacteria</taxon>
        <taxon>Rhodobacterales</taxon>
        <taxon>Roseobacteraceae</taxon>
        <taxon>Roseovarius</taxon>
    </lineage>
</organism>
<dbReference type="Proteomes" id="UP000193827">
    <property type="component" value="Unassembled WGS sequence"/>
</dbReference>
<dbReference type="AlphaFoldDB" id="A0A1Y5RA96"/>
<sequence>MSSKPNLTIDNPMRRAWVQARRSTIFRKIENRHEKL</sequence>
<dbReference type="EMBL" id="FWFL01000001">
    <property type="protein sequence ID" value="SLN09917.1"/>
    <property type="molecule type" value="Genomic_DNA"/>
</dbReference>
<name>A0A1Y5RA96_9RHOB</name>
<keyword evidence="2" id="KW-1185">Reference proteome</keyword>
<accession>A0A1Y5RA96</accession>
<reference evidence="1 2" key="1">
    <citation type="submission" date="2017-03" db="EMBL/GenBank/DDBJ databases">
        <authorList>
            <person name="Afonso C.L."/>
            <person name="Miller P.J."/>
            <person name="Scott M.A."/>
            <person name="Spackman E."/>
            <person name="Goraichik I."/>
            <person name="Dimitrov K.M."/>
            <person name="Suarez D.L."/>
            <person name="Swayne D.E."/>
        </authorList>
    </citation>
    <scope>NUCLEOTIDE SEQUENCE [LARGE SCALE GENOMIC DNA]</scope>
    <source>
        <strain evidence="1 2">CECT 8287</strain>
    </source>
</reference>
<gene>
    <name evidence="1" type="ORF">PEL8287_00120</name>
</gene>
<evidence type="ECO:0000313" key="1">
    <source>
        <dbReference type="EMBL" id="SLN09917.1"/>
    </source>
</evidence>
<proteinExistence type="predicted"/>
<protein>
    <submittedName>
        <fullName evidence="1">Uncharacterized protein</fullName>
    </submittedName>
</protein>
<evidence type="ECO:0000313" key="2">
    <source>
        <dbReference type="Proteomes" id="UP000193827"/>
    </source>
</evidence>